<evidence type="ECO:0008006" key="5">
    <source>
        <dbReference type="Google" id="ProtNLM"/>
    </source>
</evidence>
<keyword evidence="2" id="KW-0732">Signal</keyword>
<dbReference type="EMBL" id="JABANP010000147">
    <property type="protein sequence ID" value="KAF4688599.1"/>
    <property type="molecule type" value="Genomic_DNA"/>
</dbReference>
<feature type="region of interest" description="Disordered" evidence="1">
    <location>
        <begin position="127"/>
        <end position="147"/>
    </location>
</feature>
<evidence type="ECO:0000313" key="4">
    <source>
        <dbReference type="Proteomes" id="UP000541610"/>
    </source>
</evidence>
<feature type="chain" id="PRO_5029726150" description="Diacylglycerol pyrophosphate phosphatase" evidence="2">
    <location>
        <begin position="27"/>
        <end position="508"/>
    </location>
</feature>
<reference evidence="3 4" key="1">
    <citation type="submission" date="2020-04" db="EMBL/GenBank/DDBJ databases">
        <title>Perkinsus olseni comparative genomics.</title>
        <authorList>
            <person name="Bogema D.R."/>
        </authorList>
    </citation>
    <scope>NUCLEOTIDE SEQUENCE [LARGE SCALE GENOMIC DNA]</scope>
    <source>
        <strain evidence="3">00978-12</strain>
    </source>
</reference>
<evidence type="ECO:0000256" key="1">
    <source>
        <dbReference type="SAM" id="MobiDB-lite"/>
    </source>
</evidence>
<accession>A0A7J6NXJ6</accession>
<feature type="signal peptide" evidence="2">
    <location>
        <begin position="1"/>
        <end position="26"/>
    </location>
</feature>
<protein>
    <recommendedName>
        <fullName evidence="5">Diacylglycerol pyrophosphate phosphatase</fullName>
    </recommendedName>
</protein>
<evidence type="ECO:0000256" key="2">
    <source>
        <dbReference type="SAM" id="SignalP"/>
    </source>
</evidence>
<evidence type="ECO:0000313" key="3">
    <source>
        <dbReference type="EMBL" id="KAF4688599.1"/>
    </source>
</evidence>
<proteinExistence type="predicted"/>
<gene>
    <name evidence="3" type="ORF">FOZ60_002591</name>
</gene>
<dbReference type="AlphaFoldDB" id="A0A7J6NXJ6"/>
<comment type="caution">
    <text evidence="3">The sequence shown here is derived from an EMBL/GenBank/DDBJ whole genome shotgun (WGS) entry which is preliminary data.</text>
</comment>
<organism evidence="3 4">
    <name type="scientific">Perkinsus olseni</name>
    <name type="common">Perkinsus atlanticus</name>
    <dbReference type="NCBI Taxonomy" id="32597"/>
    <lineage>
        <taxon>Eukaryota</taxon>
        <taxon>Sar</taxon>
        <taxon>Alveolata</taxon>
        <taxon>Perkinsozoa</taxon>
        <taxon>Perkinsea</taxon>
        <taxon>Perkinsida</taxon>
        <taxon>Perkinsidae</taxon>
        <taxon>Perkinsus</taxon>
    </lineage>
</organism>
<dbReference type="Proteomes" id="UP000541610">
    <property type="component" value="Unassembled WGS sequence"/>
</dbReference>
<dbReference type="OrthoDB" id="10345857at2759"/>
<name>A0A7J6NXJ6_PEROL</name>
<sequence length="508" mass="56181">MNMVLVLSSKVGVLVVSGLVVHSCTASSSMRYEDIPWLYAASGSVTQRRYYIRPTLPSSTLKKDIISTEEVDGGNRRTVDVSHLSRTLPYKEQASWKSVAVYAVDESSCEEYTASIIKNETTGNYEFTDIKGTAPPPPPGDDDEKKRMEDSWGLVRYELNGIAEDHEFYELDSSITNNPSIDATYRATHAQLTITLTKLGGHHPLLQVTGDHADRYNRLHVYPIGRSLYSQLDRDDMNTAKRFIMEPYAGGLPSAGPLPQDNLGTVGYGISNLNAWDNSYATKVAPHIRRGSLKGVDENHAIYVSHMASTTALPRHPGGTTTGKDVTVYAVNSHECKEYRARCGKRLMRESTTSPYLEMIENDLNSLCHEHQLYELDSSNSNHPDGTTMYYAADTEPNVLVVLNLGSTNLNILGESSDDYRDLHISPIGKSLYLRIDTLVDGGGYTKVRHLIMESYDGFYSRVPIPAVKHTAGVGYGTSNLHTWGEAKHGAKVMSSIRGHNDDDVHAN</sequence>